<sequence length="25" mass="3200">SCYWWFGVMMNRKDELVFFEVKKKK</sequence>
<feature type="non-terminal residue" evidence="1">
    <location>
        <position position="1"/>
    </location>
</feature>
<reference evidence="1" key="1">
    <citation type="journal article" date="2015" name="Nature">
        <title>Complex archaea that bridge the gap between prokaryotes and eukaryotes.</title>
        <authorList>
            <person name="Spang A."/>
            <person name="Saw J.H."/>
            <person name="Jorgensen S.L."/>
            <person name="Zaremba-Niedzwiedzka K."/>
            <person name="Martijn J."/>
            <person name="Lind A.E."/>
            <person name="van Eijk R."/>
            <person name="Schleper C."/>
            <person name="Guy L."/>
            <person name="Ettema T.J."/>
        </authorList>
    </citation>
    <scope>NUCLEOTIDE SEQUENCE</scope>
</reference>
<name>A0A0F9S864_9ZZZZ</name>
<organism evidence="1">
    <name type="scientific">marine sediment metagenome</name>
    <dbReference type="NCBI Taxonomy" id="412755"/>
    <lineage>
        <taxon>unclassified sequences</taxon>
        <taxon>metagenomes</taxon>
        <taxon>ecological metagenomes</taxon>
    </lineage>
</organism>
<dbReference type="EMBL" id="LAZR01000596">
    <property type="protein sequence ID" value="KKN63234.1"/>
    <property type="molecule type" value="Genomic_DNA"/>
</dbReference>
<proteinExistence type="predicted"/>
<accession>A0A0F9S864</accession>
<comment type="caution">
    <text evidence="1">The sequence shown here is derived from an EMBL/GenBank/DDBJ whole genome shotgun (WGS) entry which is preliminary data.</text>
</comment>
<dbReference type="AlphaFoldDB" id="A0A0F9S864"/>
<gene>
    <name evidence="1" type="ORF">LCGC14_0503520</name>
</gene>
<evidence type="ECO:0000313" key="1">
    <source>
        <dbReference type="EMBL" id="KKN63234.1"/>
    </source>
</evidence>
<protein>
    <submittedName>
        <fullName evidence="1">Uncharacterized protein</fullName>
    </submittedName>
</protein>